<dbReference type="PANTHER" id="PTHR46276:SF1">
    <property type="entry name" value="E3 UBIQUITIN-PROTEIN LIGASE UBR5"/>
    <property type="match status" value="1"/>
</dbReference>
<dbReference type="PROSITE" id="PS51309">
    <property type="entry name" value="PABC"/>
    <property type="match status" value="1"/>
</dbReference>
<dbReference type="SMART" id="SM00517">
    <property type="entry name" value="PolyA"/>
    <property type="match status" value="1"/>
</dbReference>
<protein>
    <submittedName>
        <fullName evidence="3">Protein phosphatase PP2A regulatory subunit B</fullName>
    </submittedName>
</protein>
<feature type="domain" description="PABC" evidence="2">
    <location>
        <begin position="162"/>
        <end position="239"/>
    </location>
</feature>
<proteinExistence type="predicted"/>
<dbReference type="EMBL" id="JASJQH010008138">
    <property type="protein sequence ID" value="KAK9694981.1"/>
    <property type="molecule type" value="Genomic_DNA"/>
</dbReference>
<dbReference type="Pfam" id="PF00658">
    <property type="entry name" value="MLLE"/>
    <property type="match status" value="1"/>
</dbReference>
<evidence type="ECO:0000313" key="4">
    <source>
        <dbReference type="Proteomes" id="UP001479436"/>
    </source>
</evidence>
<dbReference type="SUPFAM" id="SSF63570">
    <property type="entry name" value="PABC (PABP) domain"/>
    <property type="match status" value="1"/>
</dbReference>
<evidence type="ECO:0000259" key="2">
    <source>
        <dbReference type="PROSITE" id="PS51309"/>
    </source>
</evidence>
<reference evidence="3 4" key="1">
    <citation type="submission" date="2023-04" db="EMBL/GenBank/DDBJ databases">
        <title>Genome of Basidiobolus ranarum AG-B5.</title>
        <authorList>
            <person name="Stajich J.E."/>
            <person name="Carter-House D."/>
            <person name="Gryganskyi A."/>
        </authorList>
    </citation>
    <scope>NUCLEOTIDE SEQUENCE [LARGE SCALE GENOMIC DNA]</scope>
    <source>
        <strain evidence="3 4">AG-B5</strain>
    </source>
</reference>
<feature type="compositionally biased region" description="Basic residues" evidence="1">
    <location>
        <begin position="115"/>
        <end position="129"/>
    </location>
</feature>
<name>A0ABR2VRS6_9FUNG</name>
<dbReference type="Gene3D" id="1.10.1900.10">
    <property type="entry name" value="c-terminal domain of poly(a) binding protein"/>
    <property type="match status" value="1"/>
</dbReference>
<keyword evidence="4" id="KW-1185">Reference proteome</keyword>
<gene>
    <name evidence="3" type="primary">PAB1_5</name>
    <name evidence="3" type="ORF">K7432_013205</name>
</gene>
<dbReference type="InterPro" id="IPR036053">
    <property type="entry name" value="PABP-dom"/>
</dbReference>
<evidence type="ECO:0000313" key="3">
    <source>
        <dbReference type="EMBL" id="KAK9694981.1"/>
    </source>
</evidence>
<organism evidence="3 4">
    <name type="scientific">Basidiobolus ranarum</name>
    <dbReference type="NCBI Taxonomy" id="34480"/>
    <lineage>
        <taxon>Eukaryota</taxon>
        <taxon>Fungi</taxon>
        <taxon>Fungi incertae sedis</taxon>
        <taxon>Zoopagomycota</taxon>
        <taxon>Entomophthoromycotina</taxon>
        <taxon>Basidiobolomycetes</taxon>
        <taxon>Basidiobolales</taxon>
        <taxon>Basidiobolaceae</taxon>
        <taxon>Basidiobolus</taxon>
    </lineage>
</organism>
<dbReference type="PANTHER" id="PTHR46276">
    <property type="entry name" value="E3 UBIQUITIN-PROTEIN LIGASE UBR5"/>
    <property type="match status" value="1"/>
</dbReference>
<dbReference type="Proteomes" id="UP001479436">
    <property type="component" value="Unassembled WGS sequence"/>
</dbReference>
<evidence type="ECO:0000256" key="1">
    <source>
        <dbReference type="SAM" id="MobiDB-lite"/>
    </source>
</evidence>
<dbReference type="InterPro" id="IPR002004">
    <property type="entry name" value="PABP_HYD_C"/>
</dbReference>
<accession>A0ABR2VRS6</accession>
<feature type="region of interest" description="Disordered" evidence="1">
    <location>
        <begin position="73"/>
        <end position="179"/>
    </location>
</feature>
<comment type="caution">
    <text evidence="3">The sequence shown here is derived from an EMBL/GenBank/DDBJ whole genome shotgun (WGS) entry which is preliminary data.</text>
</comment>
<sequence>MNGRMWGDKPFYVALAERKEIRKQQLEAQAVQRTHLQIHQGMPGSVYPNGAPVYYPSGPGFPQPRGGGMVFPQGGMVPRPRWGTPNQPGQPGSPMPGQYSPMPPQPINQIPGRPRPQRQRGGGHSRGRGGFKYAQPRNGQPNGPAGTAPSENDSNGEEPEIKSGLTAGALANASPQQQKRMLGERLFPLIQQKQPELAGKITGMLLEMDNSELLHLIENSDALDIKLNEAISVLKEHGLAAQEDGEEEPKEN</sequence>
<feature type="compositionally biased region" description="Low complexity" evidence="1">
    <location>
        <begin position="85"/>
        <end position="100"/>
    </location>
</feature>